<organism evidence="1 2">
    <name type="scientific">Riccia sorocarpa</name>
    <dbReference type="NCBI Taxonomy" id="122646"/>
    <lineage>
        <taxon>Eukaryota</taxon>
        <taxon>Viridiplantae</taxon>
        <taxon>Streptophyta</taxon>
        <taxon>Embryophyta</taxon>
        <taxon>Marchantiophyta</taxon>
        <taxon>Marchantiopsida</taxon>
        <taxon>Marchantiidae</taxon>
        <taxon>Marchantiales</taxon>
        <taxon>Ricciaceae</taxon>
        <taxon>Riccia</taxon>
    </lineage>
</organism>
<evidence type="ECO:0000313" key="2">
    <source>
        <dbReference type="Proteomes" id="UP001633002"/>
    </source>
</evidence>
<sequence>MGRRFRYKREQRGREATEEVQRVGIGLPFRSAYQIRSLSMASSTHFLEYLENGNVKVHLPAELSQVLNKVGEDDPAVLVAWDHGNVHHTVNTINDHPPELGFLGIRHFPTTDSDFQGAIINHMAQYTGGNNIEDMLIAPNGLNEFPVVYFELCTLGLNGYLKQLHDEHQLRLPLGRIFVLADNKEQTTATPLPGRTPLGGIPLFL</sequence>
<name>A0ABD3HMB8_9MARC</name>
<dbReference type="AlphaFoldDB" id="A0ABD3HMB8"/>
<dbReference type="Proteomes" id="UP001633002">
    <property type="component" value="Unassembled WGS sequence"/>
</dbReference>
<proteinExistence type="predicted"/>
<keyword evidence="2" id="KW-1185">Reference proteome</keyword>
<reference evidence="1 2" key="1">
    <citation type="submission" date="2024-09" db="EMBL/GenBank/DDBJ databases">
        <title>Chromosome-scale assembly of Riccia sorocarpa.</title>
        <authorList>
            <person name="Paukszto L."/>
        </authorList>
    </citation>
    <scope>NUCLEOTIDE SEQUENCE [LARGE SCALE GENOMIC DNA]</scope>
    <source>
        <strain evidence="1">LP-2024</strain>
        <tissue evidence="1">Aerial parts of the thallus</tissue>
    </source>
</reference>
<evidence type="ECO:0000313" key="1">
    <source>
        <dbReference type="EMBL" id="KAL3692588.1"/>
    </source>
</evidence>
<accession>A0ABD3HMB8</accession>
<gene>
    <name evidence="1" type="ORF">R1sor_006239</name>
</gene>
<dbReference type="EMBL" id="JBJQOH010000003">
    <property type="protein sequence ID" value="KAL3692588.1"/>
    <property type="molecule type" value="Genomic_DNA"/>
</dbReference>
<protein>
    <submittedName>
        <fullName evidence="1">Uncharacterized protein</fullName>
    </submittedName>
</protein>
<comment type="caution">
    <text evidence="1">The sequence shown here is derived from an EMBL/GenBank/DDBJ whole genome shotgun (WGS) entry which is preliminary data.</text>
</comment>